<evidence type="ECO:0000313" key="12">
    <source>
        <dbReference type="Proteomes" id="UP001374579"/>
    </source>
</evidence>
<evidence type="ECO:0008006" key="13">
    <source>
        <dbReference type="Google" id="ProtNLM"/>
    </source>
</evidence>
<dbReference type="GO" id="GO:0016787">
    <property type="term" value="F:hydrolase activity"/>
    <property type="evidence" value="ECO:0007669"/>
    <property type="project" value="UniProtKB-KW"/>
</dbReference>
<feature type="compositionally biased region" description="Basic and acidic residues" evidence="7">
    <location>
        <begin position="328"/>
        <end position="373"/>
    </location>
</feature>
<feature type="compositionally biased region" description="Basic and acidic residues" evidence="7">
    <location>
        <begin position="71"/>
        <end position="110"/>
    </location>
</feature>
<evidence type="ECO:0000256" key="2">
    <source>
        <dbReference type="ARBA" id="ARBA00022695"/>
    </source>
</evidence>
<dbReference type="Pfam" id="PF00665">
    <property type="entry name" value="rve"/>
    <property type="match status" value="1"/>
</dbReference>
<dbReference type="Pfam" id="PF00078">
    <property type="entry name" value="RVT_1"/>
    <property type="match status" value="1"/>
</dbReference>
<feature type="region of interest" description="Disordered" evidence="7">
    <location>
        <begin position="1"/>
        <end position="33"/>
    </location>
</feature>
<dbReference type="InterPro" id="IPR001584">
    <property type="entry name" value="Integrase_cat-core"/>
</dbReference>
<feature type="domain" description="SCAN box" evidence="8">
    <location>
        <begin position="234"/>
        <end position="310"/>
    </location>
</feature>
<gene>
    <name evidence="11" type="ORF">V1264_018930</name>
</gene>
<evidence type="ECO:0000256" key="5">
    <source>
        <dbReference type="ARBA" id="ARBA00022801"/>
    </source>
</evidence>
<dbReference type="InterPro" id="IPR036397">
    <property type="entry name" value="RNaseH_sf"/>
</dbReference>
<evidence type="ECO:0000256" key="6">
    <source>
        <dbReference type="ARBA" id="ARBA00022918"/>
    </source>
</evidence>
<dbReference type="GO" id="GO:0004519">
    <property type="term" value="F:endonuclease activity"/>
    <property type="evidence" value="ECO:0007669"/>
    <property type="project" value="UniProtKB-KW"/>
</dbReference>
<dbReference type="PROSITE" id="PS50804">
    <property type="entry name" value="SCAN_BOX"/>
    <property type="match status" value="1"/>
</dbReference>
<dbReference type="SUPFAM" id="SSF47353">
    <property type="entry name" value="Retrovirus capsid dimerization domain-like"/>
    <property type="match status" value="1"/>
</dbReference>
<dbReference type="FunFam" id="3.30.70.270:FF:000020">
    <property type="entry name" value="Transposon Tf2-6 polyprotein-like Protein"/>
    <property type="match status" value="1"/>
</dbReference>
<dbReference type="GO" id="GO:0003964">
    <property type="term" value="F:RNA-directed DNA polymerase activity"/>
    <property type="evidence" value="ECO:0007669"/>
    <property type="project" value="UniProtKB-KW"/>
</dbReference>
<dbReference type="Gene3D" id="3.10.10.10">
    <property type="entry name" value="HIV Type 1 Reverse Transcriptase, subunit A, domain 1"/>
    <property type="match status" value="1"/>
</dbReference>
<feature type="region of interest" description="Disordered" evidence="7">
    <location>
        <begin position="328"/>
        <end position="377"/>
    </location>
</feature>
<feature type="region of interest" description="Disordered" evidence="7">
    <location>
        <begin position="131"/>
        <end position="150"/>
    </location>
</feature>
<dbReference type="InterPro" id="IPR041373">
    <property type="entry name" value="RT_RNaseH"/>
</dbReference>
<evidence type="ECO:0000259" key="9">
    <source>
        <dbReference type="PROSITE" id="PS50878"/>
    </source>
</evidence>
<feature type="domain" description="Integrase catalytic" evidence="10">
    <location>
        <begin position="694"/>
        <end position="858"/>
    </location>
</feature>
<dbReference type="InterPro" id="IPR012337">
    <property type="entry name" value="RNaseH-like_sf"/>
</dbReference>
<dbReference type="Gene3D" id="1.10.4020.10">
    <property type="entry name" value="DNA breaking-rejoining enzymes"/>
    <property type="match status" value="1"/>
</dbReference>
<dbReference type="CDD" id="cd09274">
    <property type="entry name" value="RNase_HI_RT_Ty3"/>
    <property type="match status" value="1"/>
</dbReference>
<feature type="region of interest" description="Disordered" evidence="7">
    <location>
        <begin position="67"/>
        <end position="110"/>
    </location>
</feature>
<comment type="caution">
    <text evidence="11">The sequence shown here is derived from an EMBL/GenBank/DDBJ whole genome shotgun (WGS) entry which is preliminary data.</text>
</comment>
<dbReference type="Gene3D" id="3.30.70.270">
    <property type="match status" value="2"/>
</dbReference>
<dbReference type="PANTHER" id="PTHR37984:SF5">
    <property type="entry name" value="PROTEIN NYNRIN-LIKE"/>
    <property type="match status" value="1"/>
</dbReference>
<evidence type="ECO:0000256" key="4">
    <source>
        <dbReference type="ARBA" id="ARBA00022759"/>
    </source>
</evidence>
<name>A0AAN9BG76_9CAEN</name>
<dbReference type="Pfam" id="PF17917">
    <property type="entry name" value="RT_RNaseH"/>
    <property type="match status" value="1"/>
</dbReference>
<proteinExistence type="predicted"/>
<dbReference type="InterPro" id="IPR043128">
    <property type="entry name" value="Rev_trsase/Diguanyl_cyclase"/>
</dbReference>
<dbReference type="SUPFAM" id="SSF53098">
    <property type="entry name" value="Ribonuclease H-like"/>
    <property type="match status" value="1"/>
</dbReference>
<dbReference type="EMBL" id="JBAMIC010000008">
    <property type="protein sequence ID" value="KAK7104169.1"/>
    <property type="molecule type" value="Genomic_DNA"/>
</dbReference>
<keyword evidence="4" id="KW-0255">Endonuclease</keyword>
<dbReference type="InterPro" id="IPR000477">
    <property type="entry name" value="RT_dom"/>
</dbReference>
<evidence type="ECO:0000313" key="11">
    <source>
        <dbReference type="EMBL" id="KAK7104169.1"/>
    </source>
</evidence>
<dbReference type="PROSITE" id="PS50878">
    <property type="entry name" value="RT_POL"/>
    <property type="match status" value="1"/>
</dbReference>
<evidence type="ECO:0000259" key="8">
    <source>
        <dbReference type="PROSITE" id="PS50804"/>
    </source>
</evidence>
<organism evidence="11 12">
    <name type="scientific">Littorina saxatilis</name>
    <dbReference type="NCBI Taxonomy" id="31220"/>
    <lineage>
        <taxon>Eukaryota</taxon>
        <taxon>Metazoa</taxon>
        <taxon>Spiralia</taxon>
        <taxon>Lophotrochozoa</taxon>
        <taxon>Mollusca</taxon>
        <taxon>Gastropoda</taxon>
        <taxon>Caenogastropoda</taxon>
        <taxon>Littorinimorpha</taxon>
        <taxon>Littorinoidea</taxon>
        <taxon>Littorinidae</taxon>
        <taxon>Littorina</taxon>
    </lineage>
</organism>
<feature type="domain" description="Reverse transcriptase" evidence="9">
    <location>
        <begin position="1109"/>
        <end position="1289"/>
    </location>
</feature>
<dbReference type="FunFam" id="3.30.420.10:FF:000032">
    <property type="entry name" value="Retrovirus-related Pol polyprotein from transposon 297-like Protein"/>
    <property type="match status" value="1"/>
</dbReference>
<keyword evidence="1" id="KW-0808">Transferase</keyword>
<keyword evidence="6" id="KW-0695">RNA-directed DNA polymerase</keyword>
<keyword evidence="5" id="KW-0378">Hydrolase</keyword>
<evidence type="ECO:0000256" key="3">
    <source>
        <dbReference type="ARBA" id="ARBA00022722"/>
    </source>
</evidence>
<dbReference type="InterPro" id="IPR041588">
    <property type="entry name" value="Integrase_H2C2"/>
</dbReference>
<evidence type="ECO:0000256" key="1">
    <source>
        <dbReference type="ARBA" id="ARBA00022679"/>
    </source>
</evidence>
<protein>
    <recommendedName>
        <fullName evidence="13">Reverse transcriptase</fullName>
    </recommendedName>
</protein>
<dbReference type="PROSITE" id="PS50994">
    <property type="entry name" value="INTEGRASE"/>
    <property type="match status" value="1"/>
</dbReference>
<keyword evidence="2" id="KW-0548">Nucleotidyltransferase</keyword>
<accession>A0AAN9BG76</accession>
<dbReference type="PANTHER" id="PTHR37984">
    <property type="entry name" value="PROTEIN CBG26694"/>
    <property type="match status" value="1"/>
</dbReference>
<dbReference type="Gene3D" id="3.30.420.10">
    <property type="entry name" value="Ribonuclease H-like superfamily/Ribonuclease H"/>
    <property type="match status" value="1"/>
</dbReference>
<dbReference type="InterPro" id="IPR050951">
    <property type="entry name" value="Retrovirus_Pol_polyprotein"/>
</dbReference>
<keyword evidence="12" id="KW-1185">Reference proteome</keyword>
<sequence>MNTRGSEAARFERENNLALADREDTEENGEINTCATNQKLTALERTKELLEEGKLLELTGTELREFVLQQKNEERQREREQEERQREREQEERQREQEERQREQEERRLEREERARLEELRIQVELARATVEHAGENSNRNNNRNDELRSRDNYQAKLPFLEDKDDIESFILQFERHAMSYNWEEATWAVKMSSLLKGQARIAYARMKNEDAGNYYLLKKTLLERCKITAESYREKFRRTRKNQDESSTEYITRISLYLDRWIEMSEKGGTVEDLKDIFLQEQILDNMPPELVTYVKDREPRNIDDVIKLWVRYDEARTSSIRKVRTLEGKSNEEKGKEGRRNEERGNGRRGYNDKGKNGRDHGRRSDEKEGSNSKPKVSCYFCQGPHFRYDCPKLKKKEEAGAAMQEDEENFQRSSYDMLCDVCEKKNFTKFSQVLVEGKPATAYRDTGSTSIIVDADLVPEGKISSQVRETTLAKKNVKETLRTAKIHLDTPYFVGETEVSVMENPVHPVLIGNKMGVGSARKETPVYPIRNPELKETAAAVTTRQEERREMEEQEKTPTFPETDQLFSSVDLKKEQREDHTLNRLHVLAETKIVKGRVTFVHVKGILYRQYIDKYGKTHQQVVVPIQRRSKVLSVGHDTPMAGHLGHKKTRERVWQDFYWPGMVGDIRRYCMSCDTCQRTTPKGRTKRVPLGKMPVIDTAFKRVAVDLIGPIKPISESKKQYILVMVDYATRYPEAVALKDIRAETVAEALWNFWTRLGIPDEILTDQGKQFTCELMQQVNQLLHIKGLTTTPWHPQANGLVERFNGTLKSMLKKLTIEQPKKWDQYLPALLFAYREVPQDSLGFSPFELLFGRTVKGPMHVLRQLWTEEDASDEIKTTAEHVTELRNRIEGTCKIARENLAKSSTRQAQYYNKFAKKRAFVEGTRVLLLLPTKRNKLELAWKGPYLVEEKINSFDYRVKVGKVSRVYHINLLRQYHERDIMLEQEVPGVDEEEEEVVAVVVVDLEEREDEYYANVENVAHIPMPATKRNETGKDVHICTGLTAEQQREVREACEEANENLTDVPKPTDLETCTIKMTDKRPVYVKPRPIPHSQVEIVEKEVKEMLELGVIEPATSAYNSPIVLVKKKPSGAVRFCNDFRECNKLVEFDTEPITDVEHLFADLSGARYFSKLDLTKGYWAIPIAKEDRCKTAFSTSLGTFQWIYMPFGLKTAGSIFNRMMRKLLGPLNRRDVHHFMDDILIASATWEEHIASIKAVLQRLKEANLAAKPSKCYFGFSHLSYLGHEIGNGKKWPEDEKIEQILKAKAPETKKELRAFLGLSGFYRSYVSQYSEIAAVLTDKTKKQEPEKVKWSPECQTAFETLKQKLAANPVLMIPDHQLPFVLRTDASDRGMGAVLMQDQGKGLQPIAYASKKLKGAEENYATVEKECLATVWGIQKFERFLYGKHFTLETDHQPLQYLQRMKPTNPRLMRWALQLQPYSFTIKVIPGKDNIGADYLSRAS</sequence>
<dbReference type="CDD" id="cd01647">
    <property type="entry name" value="RT_LTR"/>
    <property type="match status" value="1"/>
</dbReference>
<dbReference type="InterPro" id="IPR043502">
    <property type="entry name" value="DNA/RNA_pol_sf"/>
</dbReference>
<keyword evidence="3" id="KW-0540">Nuclease</keyword>
<evidence type="ECO:0000256" key="7">
    <source>
        <dbReference type="SAM" id="MobiDB-lite"/>
    </source>
</evidence>
<reference evidence="11 12" key="1">
    <citation type="submission" date="2024-02" db="EMBL/GenBank/DDBJ databases">
        <title>Chromosome-scale genome assembly of the rough periwinkle Littorina saxatilis.</title>
        <authorList>
            <person name="De Jode A."/>
            <person name="Faria R."/>
            <person name="Formenti G."/>
            <person name="Sims Y."/>
            <person name="Smith T.P."/>
            <person name="Tracey A."/>
            <person name="Wood J.M.D."/>
            <person name="Zagrodzka Z.B."/>
            <person name="Johannesson K."/>
            <person name="Butlin R.K."/>
            <person name="Leder E.H."/>
        </authorList>
    </citation>
    <scope>NUCLEOTIDE SEQUENCE [LARGE SCALE GENOMIC DNA]</scope>
    <source>
        <strain evidence="11">Snail1</strain>
        <tissue evidence="11">Muscle</tissue>
    </source>
</reference>
<dbReference type="SUPFAM" id="SSF56672">
    <property type="entry name" value="DNA/RNA polymerases"/>
    <property type="match status" value="1"/>
</dbReference>
<dbReference type="GO" id="GO:0015074">
    <property type="term" value="P:DNA integration"/>
    <property type="evidence" value="ECO:0007669"/>
    <property type="project" value="InterPro"/>
</dbReference>
<dbReference type="Pfam" id="PF17921">
    <property type="entry name" value="Integrase_H2C2"/>
    <property type="match status" value="1"/>
</dbReference>
<evidence type="ECO:0000259" key="10">
    <source>
        <dbReference type="PROSITE" id="PS50994"/>
    </source>
</evidence>
<dbReference type="InterPro" id="IPR003309">
    <property type="entry name" value="SCAN_dom"/>
</dbReference>
<dbReference type="FunFam" id="1.10.340.70:FF:000001">
    <property type="entry name" value="Retrovirus-related Pol polyprotein from transposon gypsy-like Protein"/>
    <property type="match status" value="1"/>
</dbReference>
<dbReference type="Gene3D" id="1.10.340.70">
    <property type="match status" value="1"/>
</dbReference>
<dbReference type="Proteomes" id="UP001374579">
    <property type="component" value="Unassembled WGS sequence"/>
</dbReference>
<dbReference type="InterPro" id="IPR038269">
    <property type="entry name" value="SCAN_sf"/>
</dbReference>
<dbReference type="GO" id="GO:0003676">
    <property type="term" value="F:nucleic acid binding"/>
    <property type="evidence" value="ECO:0007669"/>
    <property type="project" value="InterPro"/>
</dbReference>